<dbReference type="InterPro" id="IPR016187">
    <property type="entry name" value="CTDL_fold"/>
</dbReference>
<dbReference type="EMBL" id="GBXI01000947">
    <property type="protein sequence ID" value="JAD13345.1"/>
    <property type="molecule type" value="Transcribed_RNA"/>
</dbReference>
<keyword evidence="4" id="KW-0675">Receptor</keyword>
<dbReference type="AlphaFoldDB" id="A0A0A1XR54"/>
<evidence type="ECO:0000313" key="4">
    <source>
        <dbReference type="EMBL" id="JAD13345.1"/>
    </source>
</evidence>
<dbReference type="SUPFAM" id="SSF56436">
    <property type="entry name" value="C-type lectin-like"/>
    <property type="match status" value="1"/>
</dbReference>
<feature type="signal peptide" evidence="2">
    <location>
        <begin position="1"/>
        <end position="20"/>
    </location>
</feature>
<sequence length="173" mass="19639">MKQAVILSAILATLVQYVNADEIIDSNPVEEEDVLPLKIASRSDARLGQVDGDRFIVSLMKMNWFSAYVFCSQQNATLLSLELGNADIKKQQFIDFITFYHLQSRPYWLSGNRLEDEVTFLWGLGGVPVSYTDWNPGEPNNMGGPQRCIKLFPVMTWDDEGCFAQWYAACQKN</sequence>
<dbReference type="PROSITE" id="PS00615">
    <property type="entry name" value="C_TYPE_LECTIN_1"/>
    <property type="match status" value="1"/>
</dbReference>
<organism evidence="4">
    <name type="scientific">Zeugodacus cucurbitae</name>
    <name type="common">Melon fruit fly</name>
    <name type="synonym">Bactrocera cucurbitae</name>
    <dbReference type="NCBI Taxonomy" id="28588"/>
    <lineage>
        <taxon>Eukaryota</taxon>
        <taxon>Metazoa</taxon>
        <taxon>Ecdysozoa</taxon>
        <taxon>Arthropoda</taxon>
        <taxon>Hexapoda</taxon>
        <taxon>Insecta</taxon>
        <taxon>Pterygota</taxon>
        <taxon>Neoptera</taxon>
        <taxon>Endopterygota</taxon>
        <taxon>Diptera</taxon>
        <taxon>Brachycera</taxon>
        <taxon>Muscomorpha</taxon>
        <taxon>Tephritoidea</taxon>
        <taxon>Tephritidae</taxon>
        <taxon>Zeugodacus</taxon>
        <taxon>Zeugodacus</taxon>
    </lineage>
</organism>
<reference evidence="4" key="2">
    <citation type="journal article" date="2015" name="Gigascience">
        <title>Reconstructing a comprehensive transcriptome assembly of a white-pupal translocated strain of the pest fruit fly Bactrocera cucurbitae.</title>
        <authorList>
            <person name="Sim S.B."/>
            <person name="Calla B."/>
            <person name="Hall B."/>
            <person name="DeRego T."/>
            <person name="Geib S.M."/>
        </authorList>
    </citation>
    <scope>NUCLEOTIDE SEQUENCE</scope>
</reference>
<keyword evidence="2" id="KW-0732">Signal</keyword>
<dbReference type="InterPro" id="IPR016186">
    <property type="entry name" value="C-type_lectin-like/link_sf"/>
</dbReference>
<dbReference type="Pfam" id="PF00059">
    <property type="entry name" value="Lectin_C"/>
    <property type="match status" value="1"/>
</dbReference>
<proteinExistence type="predicted"/>
<reference evidence="4" key="1">
    <citation type="submission" date="2014-11" db="EMBL/GenBank/DDBJ databases">
        <authorList>
            <person name="Geib S."/>
        </authorList>
    </citation>
    <scope>NUCLEOTIDE SEQUENCE</scope>
</reference>
<dbReference type="InterPro" id="IPR018378">
    <property type="entry name" value="C-type_lectin_CS"/>
</dbReference>
<accession>A0A0A1XR54</accession>
<dbReference type="PANTHER" id="PTHR22803">
    <property type="entry name" value="MANNOSE, PHOSPHOLIPASE, LECTIN RECEPTOR RELATED"/>
    <property type="match status" value="1"/>
</dbReference>
<dbReference type="SMART" id="SM00034">
    <property type="entry name" value="CLECT"/>
    <property type="match status" value="1"/>
</dbReference>
<dbReference type="Gene3D" id="3.10.100.10">
    <property type="entry name" value="Mannose-Binding Protein A, subunit A"/>
    <property type="match status" value="1"/>
</dbReference>
<dbReference type="InterPro" id="IPR001304">
    <property type="entry name" value="C-type_lectin-like"/>
</dbReference>
<keyword evidence="1" id="KW-1015">Disulfide bond</keyword>
<dbReference type="PROSITE" id="PS50041">
    <property type="entry name" value="C_TYPE_LECTIN_2"/>
    <property type="match status" value="1"/>
</dbReference>
<protein>
    <submittedName>
        <fullName evidence="4">Low affinity immunoglobulin epsilon Fc receptor</fullName>
    </submittedName>
</protein>
<evidence type="ECO:0000259" key="3">
    <source>
        <dbReference type="PROSITE" id="PS50041"/>
    </source>
</evidence>
<name>A0A0A1XR54_ZEUCU</name>
<gene>
    <name evidence="4" type="primary">Fcer2</name>
    <name evidence="4" type="ORF">g.16851</name>
</gene>
<evidence type="ECO:0000256" key="2">
    <source>
        <dbReference type="SAM" id="SignalP"/>
    </source>
</evidence>
<dbReference type="CDD" id="cd00037">
    <property type="entry name" value="CLECT"/>
    <property type="match status" value="1"/>
</dbReference>
<evidence type="ECO:0000256" key="1">
    <source>
        <dbReference type="ARBA" id="ARBA00023157"/>
    </source>
</evidence>
<feature type="chain" id="PRO_5001983899" evidence="2">
    <location>
        <begin position="21"/>
        <end position="173"/>
    </location>
</feature>
<feature type="domain" description="C-type lectin" evidence="3">
    <location>
        <begin position="50"/>
        <end position="171"/>
    </location>
</feature>
<dbReference type="InterPro" id="IPR050111">
    <property type="entry name" value="C-type_lectin/snaclec_domain"/>
</dbReference>